<keyword evidence="4 7" id="KW-1133">Transmembrane helix</keyword>
<organism evidence="9">
    <name type="scientific">hydrothermal vent metagenome</name>
    <dbReference type="NCBI Taxonomy" id="652676"/>
    <lineage>
        <taxon>unclassified sequences</taxon>
        <taxon>metagenomes</taxon>
        <taxon>ecological metagenomes</taxon>
    </lineage>
</organism>
<keyword evidence="2" id="KW-1003">Cell membrane</keyword>
<feature type="transmembrane region" description="Helical" evidence="7">
    <location>
        <begin position="534"/>
        <end position="556"/>
    </location>
</feature>
<feature type="domain" description="Polysaccharide chain length determinant N-terminal" evidence="8">
    <location>
        <begin position="24"/>
        <end position="114"/>
    </location>
</feature>
<proteinExistence type="predicted"/>
<dbReference type="InterPro" id="IPR050445">
    <property type="entry name" value="Bact_polysacc_biosynth/exp"/>
</dbReference>
<keyword evidence="6" id="KW-0175">Coiled coil</keyword>
<dbReference type="InterPro" id="IPR003856">
    <property type="entry name" value="LPS_length_determ_N"/>
</dbReference>
<evidence type="ECO:0000256" key="7">
    <source>
        <dbReference type="SAM" id="Phobius"/>
    </source>
</evidence>
<dbReference type="Gene3D" id="3.30.1890.10">
    <property type="entry name" value="FepE-like"/>
    <property type="match status" value="3"/>
</dbReference>
<dbReference type="GO" id="GO:0004713">
    <property type="term" value="F:protein tyrosine kinase activity"/>
    <property type="evidence" value="ECO:0007669"/>
    <property type="project" value="TreeGrafter"/>
</dbReference>
<feature type="transmembrane region" description="Helical" evidence="7">
    <location>
        <begin position="40"/>
        <end position="59"/>
    </location>
</feature>
<dbReference type="AlphaFoldDB" id="A0A3B0YYW5"/>
<keyword evidence="5 7" id="KW-0472">Membrane</keyword>
<evidence type="ECO:0000256" key="3">
    <source>
        <dbReference type="ARBA" id="ARBA00022692"/>
    </source>
</evidence>
<evidence type="ECO:0000256" key="5">
    <source>
        <dbReference type="ARBA" id="ARBA00023136"/>
    </source>
</evidence>
<protein>
    <recommendedName>
        <fullName evidence="8">Polysaccharide chain length determinant N-terminal domain-containing protein</fullName>
    </recommendedName>
</protein>
<dbReference type="GO" id="GO:0005886">
    <property type="term" value="C:plasma membrane"/>
    <property type="evidence" value="ECO:0007669"/>
    <property type="project" value="UniProtKB-SubCell"/>
</dbReference>
<feature type="coiled-coil region" evidence="6">
    <location>
        <begin position="194"/>
        <end position="221"/>
    </location>
</feature>
<comment type="subcellular location">
    <subcellularLocation>
        <location evidence="1">Cell membrane</location>
        <topology evidence="1">Multi-pass membrane protein</topology>
    </subcellularLocation>
</comment>
<dbReference type="SUPFAM" id="SSF160355">
    <property type="entry name" value="Bacterial polysaccharide co-polymerase-like"/>
    <property type="match status" value="2"/>
</dbReference>
<dbReference type="EMBL" id="UOFO01000048">
    <property type="protein sequence ID" value="VAW84591.1"/>
    <property type="molecule type" value="Genomic_DNA"/>
</dbReference>
<evidence type="ECO:0000256" key="4">
    <source>
        <dbReference type="ARBA" id="ARBA00022989"/>
    </source>
</evidence>
<dbReference type="Pfam" id="PF02706">
    <property type="entry name" value="Wzz"/>
    <property type="match status" value="1"/>
</dbReference>
<name>A0A3B0YYW5_9ZZZZ</name>
<evidence type="ECO:0000256" key="6">
    <source>
        <dbReference type="SAM" id="Coils"/>
    </source>
</evidence>
<evidence type="ECO:0000259" key="8">
    <source>
        <dbReference type="Pfam" id="PF02706"/>
    </source>
</evidence>
<evidence type="ECO:0000256" key="1">
    <source>
        <dbReference type="ARBA" id="ARBA00004651"/>
    </source>
</evidence>
<dbReference type="PANTHER" id="PTHR32309">
    <property type="entry name" value="TYROSINE-PROTEIN KINASE"/>
    <property type="match status" value="1"/>
</dbReference>
<accession>A0A3B0YYW5</accession>
<dbReference type="PANTHER" id="PTHR32309:SF13">
    <property type="entry name" value="FERRIC ENTEROBACTIN TRANSPORT PROTEIN FEPE"/>
    <property type="match status" value="1"/>
</dbReference>
<evidence type="ECO:0000256" key="2">
    <source>
        <dbReference type="ARBA" id="ARBA00022475"/>
    </source>
</evidence>
<gene>
    <name evidence="9" type="ORF">MNBD_GAMMA16-536</name>
</gene>
<keyword evidence="3 7" id="KW-0812">Transmembrane</keyword>
<sequence length="566" mass="64326">MVRDSKLHPTKKEIETAFTYPAEDEISLIDLWRLLANRKWIIVGFTVVITLVAMAYALLQPRTYQAEAFFLPPNSVDISSLNLTHQAKFTTSGIYNNFLTALSSRTMLRQVFDEQDFAARLSGEQVDINENLLFQSFVKSVNLTIPETKENSAVTQSASLVIEGQDPELITHFVNTIVEHASDQVIDNAQRLLRKNIETRLAELQKELAQLRKLGAQERKDEILRMEAGDDIDRKEVLDAIQMLRTVKETERLNKIIFLEEQDAIEIETILDEIATLRANAKAKRNAEIVRLEEADSINRSRISNTIIVLRIISEKRRIDRINELTEAANIAAELGIKKRSSINFQSDLSSNQPTFYAGFATQQGPTYLMGEDALRSEIRHLESRKSNDAFIADLRSLQKSLKQLEVNEKIDELRKRENDDPFIAELAVLQDRLGVLKKNETVTALKARKNNDPFIIELPVLQSQLQMLATNRLLEGLKSRKNDDPFISSLRSLEQEKSELESITINTDQVRVLTLDQAAFLPLTPIKPNRKMITLLGVALGLMLGIFAAFFMAFLQRVHQENEAT</sequence>
<evidence type="ECO:0000313" key="9">
    <source>
        <dbReference type="EMBL" id="VAW84591.1"/>
    </source>
</evidence>
<reference evidence="9" key="1">
    <citation type="submission" date="2018-06" db="EMBL/GenBank/DDBJ databases">
        <authorList>
            <person name="Zhirakovskaya E."/>
        </authorList>
    </citation>
    <scope>NUCLEOTIDE SEQUENCE</scope>
</reference>